<feature type="compositionally biased region" description="Basic and acidic residues" evidence="5">
    <location>
        <begin position="237"/>
        <end position="247"/>
    </location>
</feature>
<proteinExistence type="inferred from homology"/>
<dbReference type="GeneID" id="20194588"/>
<dbReference type="RefSeq" id="XP_009027796.1">
    <property type="nucleotide sequence ID" value="XM_009029548.1"/>
</dbReference>
<dbReference type="EMBL" id="KB097572">
    <property type="protein sequence ID" value="ESN94056.1"/>
    <property type="molecule type" value="Genomic_DNA"/>
</dbReference>
<sequence>MIGGFILGGVTCVNTPTSLYNSADRQWMMAKLEALKRLNGSDMPLIERKFFSRSVDCTKVTLEFPLVMKSELHHNGNGIIKIETERDWLELLNFSNQSNFTIEPFIEALYDIRVQKIGDHYRAFKRTSLSGSWKISCGQVVLEEIPLPDRYKKWLVECSRVFDEMDICALQLLTNSDGKEFVIDAYDSTMPLLGDTQEEDRKLIADVIVDKLKQQCLNSKRATNGSSGKILKNVKSTSRDQVEDSEDTMRNLRKTFAGIFGDM</sequence>
<dbReference type="eggNOG" id="KOG3895">
    <property type="taxonomic scope" value="Eukaryota"/>
</dbReference>
<dbReference type="KEGG" id="hro:HELRODRAFT_103005"/>
<dbReference type="OMA" id="EMDICAL"/>
<evidence type="ECO:0000256" key="3">
    <source>
        <dbReference type="ARBA" id="ARBA00023018"/>
    </source>
</evidence>
<dbReference type="Proteomes" id="UP000015101">
    <property type="component" value="Unassembled WGS sequence"/>
</dbReference>
<dbReference type="AlphaFoldDB" id="T1EDD6"/>
<reference evidence="8" key="3">
    <citation type="submission" date="2015-06" db="UniProtKB">
        <authorList>
            <consortium name="EnsemblMetazoa"/>
        </authorList>
    </citation>
    <scope>IDENTIFICATION</scope>
</reference>
<keyword evidence="9" id="KW-1185">Reference proteome</keyword>
<dbReference type="InterPro" id="IPR001359">
    <property type="entry name" value="Synapsin"/>
</dbReference>
<dbReference type="EMBL" id="AMQM01007130">
    <property type="status" value="NOT_ANNOTATED_CDS"/>
    <property type="molecule type" value="Genomic_DNA"/>
</dbReference>
<evidence type="ECO:0000313" key="9">
    <source>
        <dbReference type="Proteomes" id="UP000015101"/>
    </source>
</evidence>
<dbReference type="PRINTS" id="PR01368">
    <property type="entry name" value="SYNAPSIN"/>
</dbReference>
<dbReference type="GO" id="GO:0097091">
    <property type="term" value="P:synaptic vesicle clustering"/>
    <property type="evidence" value="ECO:0000318"/>
    <property type="project" value="GO_Central"/>
</dbReference>
<dbReference type="SUPFAM" id="SSF56059">
    <property type="entry name" value="Glutathione synthetase ATP-binding domain-like"/>
    <property type="match status" value="1"/>
</dbReference>
<dbReference type="GO" id="GO:0050808">
    <property type="term" value="P:synapse organization"/>
    <property type="evidence" value="ECO:0000318"/>
    <property type="project" value="GO_Central"/>
</dbReference>
<feature type="region of interest" description="Disordered" evidence="5">
    <location>
        <begin position="228"/>
        <end position="247"/>
    </location>
</feature>
<organism evidence="8 9">
    <name type="scientific">Helobdella robusta</name>
    <name type="common">Californian leech</name>
    <dbReference type="NCBI Taxonomy" id="6412"/>
    <lineage>
        <taxon>Eukaryota</taxon>
        <taxon>Metazoa</taxon>
        <taxon>Spiralia</taxon>
        <taxon>Lophotrochozoa</taxon>
        <taxon>Annelida</taxon>
        <taxon>Clitellata</taxon>
        <taxon>Hirudinea</taxon>
        <taxon>Rhynchobdellida</taxon>
        <taxon>Glossiphoniidae</taxon>
        <taxon>Helobdella</taxon>
    </lineage>
</organism>
<comment type="similarity">
    <text evidence="1">Belongs to the synapsin family.</text>
</comment>
<dbReference type="GO" id="GO:0030672">
    <property type="term" value="C:synaptic vesicle membrane"/>
    <property type="evidence" value="ECO:0000318"/>
    <property type="project" value="GO_Central"/>
</dbReference>
<evidence type="ECO:0000256" key="1">
    <source>
        <dbReference type="ARBA" id="ARBA00008243"/>
    </source>
</evidence>
<dbReference type="OrthoDB" id="10249572at2759"/>
<gene>
    <name evidence="8" type="primary">20194588</name>
    <name evidence="7" type="ORF">HELRODRAFT_103005</name>
</gene>
<dbReference type="PANTHER" id="PTHR10841:SF17">
    <property type="entry name" value="SYNAPSIN"/>
    <property type="match status" value="1"/>
</dbReference>
<reference evidence="9" key="1">
    <citation type="submission" date="2012-12" db="EMBL/GenBank/DDBJ databases">
        <authorList>
            <person name="Hellsten U."/>
            <person name="Grimwood J."/>
            <person name="Chapman J.A."/>
            <person name="Shapiro H."/>
            <person name="Aerts A."/>
            <person name="Otillar R.P."/>
            <person name="Terry A.Y."/>
            <person name="Boore J.L."/>
            <person name="Simakov O."/>
            <person name="Marletaz F."/>
            <person name="Cho S.-J."/>
            <person name="Edsinger-Gonzales E."/>
            <person name="Havlak P."/>
            <person name="Kuo D.-H."/>
            <person name="Larsson T."/>
            <person name="Lv J."/>
            <person name="Arendt D."/>
            <person name="Savage R."/>
            <person name="Osoegawa K."/>
            <person name="de Jong P."/>
            <person name="Lindberg D.R."/>
            <person name="Seaver E.C."/>
            <person name="Weisblat D.A."/>
            <person name="Putnam N.H."/>
            <person name="Grigoriev I.V."/>
            <person name="Rokhsar D.S."/>
        </authorList>
    </citation>
    <scope>NUCLEOTIDE SEQUENCE</scope>
</reference>
<reference evidence="7 9" key="2">
    <citation type="journal article" date="2013" name="Nature">
        <title>Insights into bilaterian evolution from three spiralian genomes.</title>
        <authorList>
            <person name="Simakov O."/>
            <person name="Marletaz F."/>
            <person name="Cho S.J."/>
            <person name="Edsinger-Gonzales E."/>
            <person name="Havlak P."/>
            <person name="Hellsten U."/>
            <person name="Kuo D.H."/>
            <person name="Larsson T."/>
            <person name="Lv J."/>
            <person name="Arendt D."/>
            <person name="Savage R."/>
            <person name="Osoegawa K."/>
            <person name="de Jong P."/>
            <person name="Grimwood J."/>
            <person name="Chapman J.A."/>
            <person name="Shapiro H."/>
            <person name="Aerts A."/>
            <person name="Otillar R.P."/>
            <person name="Terry A.Y."/>
            <person name="Boore J.L."/>
            <person name="Grigoriev I.V."/>
            <person name="Lindberg D.R."/>
            <person name="Seaver E.C."/>
            <person name="Weisblat D.A."/>
            <person name="Putnam N.H."/>
            <person name="Rokhsar D.S."/>
        </authorList>
    </citation>
    <scope>NUCLEOTIDE SEQUENCE</scope>
</reference>
<keyword evidence="3" id="KW-0770">Synapse</keyword>
<dbReference type="InParanoid" id="T1EDD6"/>
<evidence type="ECO:0000256" key="5">
    <source>
        <dbReference type="SAM" id="MobiDB-lite"/>
    </source>
</evidence>
<dbReference type="EnsemblMetazoa" id="HelroT103005">
    <property type="protein sequence ID" value="HelroP103005"/>
    <property type="gene ID" value="HelroG103005"/>
</dbReference>
<comment type="subcellular location">
    <subcellularLocation>
        <location evidence="4">Synapse</location>
    </subcellularLocation>
</comment>
<dbReference type="Pfam" id="PF02750">
    <property type="entry name" value="Synapsin_C"/>
    <property type="match status" value="1"/>
</dbReference>
<protein>
    <recommendedName>
        <fullName evidence="6">Synapsin ATP-binding domain-containing protein</fullName>
    </recommendedName>
</protein>
<evidence type="ECO:0000313" key="7">
    <source>
        <dbReference type="EMBL" id="ESN94056.1"/>
    </source>
</evidence>
<dbReference type="FunFam" id="3.30.470.20:FF:000059">
    <property type="entry name" value="Synapsin-3"/>
    <property type="match status" value="1"/>
</dbReference>
<evidence type="ECO:0000313" key="8">
    <source>
        <dbReference type="EnsemblMetazoa" id="HelroP103005"/>
    </source>
</evidence>
<dbReference type="GO" id="GO:0007269">
    <property type="term" value="P:neurotransmitter secretion"/>
    <property type="evidence" value="ECO:0007669"/>
    <property type="project" value="InterPro"/>
</dbReference>
<evidence type="ECO:0000256" key="4">
    <source>
        <dbReference type="ARBA" id="ARBA00034103"/>
    </source>
</evidence>
<accession>T1EDD6</accession>
<dbReference type="CTD" id="20194588"/>
<evidence type="ECO:0000256" key="2">
    <source>
        <dbReference type="ARBA" id="ARBA00022553"/>
    </source>
</evidence>
<evidence type="ECO:0000259" key="6">
    <source>
        <dbReference type="Pfam" id="PF02750"/>
    </source>
</evidence>
<name>T1EDD6_HELRO</name>
<dbReference type="PANTHER" id="PTHR10841">
    <property type="entry name" value="SYNAPSIN"/>
    <property type="match status" value="1"/>
</dbReference>
<dbReference type="InterPro" id="IPR020898">
    <property type="entry name" value="Synapsin_ATP-bd_dom"/>
</dbReference>
<keyword evidence="2" id="KW-0597">Phosphoprotein</keyword>
<dbReference type="Gene3D" id="3.30.470.20">
    <property type="entry name" value="ATP-grasp fold, B domain"/>
    <property type="match status" value="1"/>
</dbReference>
<dbReference type="HOGENOM" id="CLU_1058773_0_0_1"/>
<feature type="domain" description="Synapsin ATP-binding" evidence="6">
    <location>
        <begin position="17"/>
        <end position="214"/>
    </location>
</feature>
<dbReference type="STRING" id="6412.T1EDD6"/>